<evidence type="ECO:0000256" key="1">
    <source>
        <dbReference type="ARBA" id="ARBA00008061"/>
    </source>
</evidence>
<sequence>MTGCSTIETNYSGNYKNMDMKKTKVALVTASLLALLSGCNDNSSDPSGVKPVPPTPPTPEVTDGPVARLPKMDPPKELLVAGDNQVVIALVDTQSAAKGAKTPFDSHSLHLWNKDACNATADSGLNTGWDDKSKTPATADSFGPAWVVPLNKVEGCINFIARNGDLANLTGSDMKVIFSEHPDRTVAIVAGKKDLFGSRAEAFTAAFGVAGASRAGSHFVNEI</sequence>
<dbReference type="EMBL" id="AP022038">
    <property type="protein sequence ID" value="BBR37844.1"/>
    <property type="molecule type" value="Genomic_DNA"/>
</dbReference>
<gene>
    <name evidence="7" type="ORF">WP3W19E03_03690</name>
</gene>
<keyword evidence="4" id="KW-0326">Glycosidase</keyword>
<accession>A0A6S5BY58</accession>
<dbReference type="InterPro" id="IPR013784">
    <property type="entry name" value="Carb-bd-like_fold"/>
</dbReference>
<keyword evidence="3" id="KW-0378">Hydrolase</keyword>
<keyword evidence="2" id="KW-0732">Signal</keyword>
<evidence type="ECO:0000256" key="5">
    <source>
        <dbReference type="SAM" id="MobiDB-lite"/>
    </source>
</evidence>
<evidence type="ECO:0000256" key="3">
    <source>
        <dbReference type="ARBA" id="ARBA00022801"/>
    </source>
</evidence>
<dbReference type="Proteomes" id="UP000515442">
    <property type="component" value="Chromosome"/>
</dbReference>
<reference evidence="7 8" key="1">
    <citation type="submission" date="2019-12" db="EMBL/GenBank/DDBJ databases">
        <title>complete genome sequences of Aeromonas veronii str. WP3-W19-ESBL-03 isolated from wastewater treatment plant effluent.</title>
        <authorList>
            <person name="Sekizuka T."/>
            <person name="Itokawa K."/>
            <person name="Yatsu K."/>
            <person name="Inamine Y."/>
            <person name="Kuroda M."/>
        </authorList>
    </citation>
    <scope>NUCLEOTIDE SEQUENCE [LARGE SCALE GENOMIC DNA]</scope>
    <source>
        <strain evidence="7 8">WP3-W19-ESBL-03</strain>
    </source>
</reference>
<dbReference type="Pfam" id="PF03714">
    <property type="entry name" value="PUD"/>
    <property type="match status" value="1"/>
</dbReference>
<evidence type="ECO:0000313" key="8">
    <source>
        <dbReference type="Proteomes" id="UP000515442"/>
    </source>
</evidence>
<name>A0A6S5BY58_AERVE</name>
<feature type="domain" description="Pullulanase carbohydrate-binding module 41" evidence="6">
    <location>
        <begin position="104"/>
        <end position="194"/>
    </location>
</feature>
<dbReference type="Gene3D" id="2.60.40.1110">
    <property type="match status" value="1"/>
</dbReference>
<evidence type="ECO:0000256" key="4">
    <source>
        <dbReference type="ARBA" id="ARBA00023295"/>
    </source>
</evidence>
<evidence type="ECO:0000313" key="7">
    <source>
        <dbReference type="EMBL" id="BBR37844.1"/>
    </source>
</evidence>
<dbReference type="GO" id="GO:0016798">
    <property type="term" value="F:hydrolase activity, acting on glycosyl bonds"/>
    <property type="evidence" value="ECO:0007669"/>
    <property type="project" value="UniProtKB-KW"/>
</dbReference>
<protein>
    <recommendedName>
        <fullName evidence="6">Pullulanase carbohydrate-binding module 41 domain-containing protein</fullName>
    </recommendedName>
</protein>
<dbReference type="GO" id="GO:0005975">
    <property type="term" value="P:carbohydrate metabolic process"/>
    <property type="evidence" value="ECO:0007669"/>
    <property type="project" value="InterPro"/>
</dbReference>
<dbReference type="CDD" id="cd10315">
    <property type="entry name" value="CBM41_pullulanase"/>
    <property type="match status" value="1"/>
</dbReference>
<proteinExistence type="inferred from homology"/>
<comment type="similarity">
    <text evidence="1">Belongs to the glycosyl hydrolase 13 family.</text>
</comment>
<evidence type="ECO:0000256" key="2">
    <source>
        <dbReference type="ARBA" id="ARBA00022729"/>
    </source>
</evidence>
<evidence type="ECO:0000259" key="6">
    <source>
        <dbReference type="Pfam" id="PF03714"/>
    </source>
</evidence>
<dbReference type="SUPFAM" id="SSF49452">
    <property type="entry name" value="Starch-binding domain-like"/>
    <property type="match status" value="1"/>
</dbReference>
<dbReference type="InterPro" id="IPR005323">
    <property type="entry name" value="CBM41_pullulanase"/>
</dbReference>
<dbReference type="AlphaFoldDB" id="A0A6S5BY58"/>
<dbReference type="GO" id="GO:0030246">
    <property type="term" value="F:carbohydrate binding"/>
    <property type="evidence" value="ECO:0007669"/>
    <property type="project" value="InterPro"/>
</dbReference>
<feature type="region of interest" description="Disordered" evidence="5">
    <location>
        <begin position="41"/>
        <end position="70"/>
    </location>
</feature>
<organism evidence="7 8">
    <name type="scientific">Aeromonas veronii</name>
    <dbReference type="NCBI Taxonomy" id="654"/>
    <lineage>
        <taxon>Bacteria</taxon>
        <taxon>Pseudomonadati</taxon>
        <taxon>Pseudomonadota</taxon>
        <taxon>Gammaproteobacteria</taxon>
        <taxon>Aeromonadales</taxon>
        <taxon>Aeromonadaceae</taxon>
        <taxon>Aeromonas</taxon>
    </lineage>
</organism>